<feature type="domain" description="Polysaccharide pyruvyl transferase" evidence="1">
    <location>
        <begin position="94"/>
        <end position="300"/>
    </location>
</feature>
<organism evidence="2">
    <name type="scientific">Salmonella enteritidis PT4 (strain P125109)</name>
    <dbReference type="NCBI Taxonomy" id="550537"/>
    <lineage>
        <taxon>Bacteria</taxon>
        <taxon>Pseudomonadati</taxon>
        <taxon>Pseudomonadota</taxon>
        <taxon>Gammaproteobacteria</taxon>
        <taxon>Enterobacterales</taxon>
        <taxon>Enterobacteriaceae</taxon>
        <taxon>Salmonella</taxon>
    </lineage>
</organism>
<accession>A0A724WME9</accession>
<evidence type="ECO:0000259" key="1">
    <source>
        <dbReference type="Pfam" id="PF04230"/>
    </source>
</evidence>
<gene>
    <name evidence="2" type="ORF">G2720_25670</name>
</gene>
<comment type="caution">
    <text evidence="2">The sequence shown here is derived from an EMBL/GenBank/DDBJ whole genome shotgun (WGS) entry which is preliminary data.</text>
</comment>
<dbReference type="EMBL" id="DAAQRD010000105">
    <property type="protein sequence ID" value="HAE0521186.1"/>
    <property type="molecule type" value="Genomic_DNA"/>
</dbReference>
<proteinExistence type="predicted"/>
<reference evidence="2" key="2">
    <citation type="submission" date="2019-01" db="EMBL/GenBank/DDBJ databases">
        <authorList>
            <consortium name="NCBI Pathogen Detection Project"/>
        </authorList>
    </citation>
    <scope>NUCLEOTIDE SEQUENCE</scope>
    <source>
        <strain evidence="2">P125109</strain>
    </source>
</reference>
<dbReference type="AlphaFoldDB" id="A0A724WME9"/>
<evidence type="ECO:0000313" key="2">
    <source>
        <dbReference type="EMBL" id="HAE0521186.1"/>
    </source>
</evidence>
<dbReference type="Pfam" id="PF04230">
    <property type="entry name" value="PS_pyruv_trans"/>
    <property type="match status" value="1"/>
</dbReference>
<keyword evidence="2" id="KW-0808">Transferase</keyword>
<name>A0A724WME9_SALEP</name>
<reference evidence="2" key="1">
    <citation type="journal article" date="2018" name="Genome Biol.">
        <title>SKESA: strategic k-mer extension for scrupulous assemblies.</title>
        <authorList>
            <person name="Souvorov A."/>
            <person name="Agarwala R."/>
            <person name="Lipman D.J."/>
        </authorList>
    </citation>
    <scope>NUCLEOTIDE SEQUENCE</scope>
    <source>
        <strain evidence="2">P125109</strain>
    </source>
</reference>
<sequence length="488" mass="55716">MKRIIIRAGMTPFEQFDAPYLMKHNSIGGNVGNLIYQYSIFRTLMTEGTTITPDYYYYDEERADEINANFDLYVIPLADAFRKEFVPTLRKYTRLIKKLKIPVVVIGVGLRAPFEPDLDGGFPFDEDVKAFVSAVLERSSMLGLRGEITSKYLTRLGFREGIDHRVIGCPSMYAFGRDLHIRETNITPESMITVNSSRLAPQNVLDFITRGMEEYPNHYFIPQWMKELKLTYTGTHPIADLSVTNYPVKMSDPAYMNDRVRFFLNAQTWFDFIGQADLSFGARLHGNITATLAGTPSILIPKDARMRELTDYHQLTHIWANDIKADTQLSDVVANADFQSPVRVQARNFDNFVDFLNVNDLEHIYQETNYPENVPFDRQMAQAELLPPVQPISSVSLEEAVARFERFFPEQEKKIADAQKQAKAQLAEKDKKIKALQKQTTTTQKDQEIAALKAQLAAQTKKMKHQQGTLNRKAVRAALKTADLFAKK</sequence>
<dbReference type="GO" id="GO:0016740">
    <property type="term" value="F:transferase activity"/>
    <property type="evidence" value="ECO:0007669"/>
    <property type="project" value="UniProtKB-KW"/>
</dbReference>
<dbReference type="InterPro" id="IPR007345">
    <property type="entry name" value="Polysacch_pyruvyl_Trfase"/>
</dbReference>
<protein>
    <submittedName>
        <fullName evidence="2">Polysaccharide pyruvyl transferase family protein</fullName>
    </submittedName>
</protein>